<accession>A0A265UXU8</accession>
<dbReference type="AlphaFoldDB" id="A0A265UXU8"/>
<sequence>MKTSLLKKYIDRLASLNDQLCFFQFNRNELNKRLNDFGSKAGELYTPDLFANNVMAPRINVTINELPKFQELNEKFTFGAYISTSYEVTSYYLRDSLDILSQFNPSTYVVTNDNQLEEKYILTLNSSSCTLPPRELIDTIKYIRLRRNLFTHIADSISTPMSNLIQTQGANLNSYWSHTLTGLDFESTDVLDFGESETIDILKLLRIIVETLDENLANNLSKEGIITFLAQEQFASKPQRINAIVVKERIRKIKALGQATFGVNLIDSDIEPIVSVIGRK</sequence>
<protein>
    <submittedName>
        <fullName evidence="1">Uncharacterized protein</fullName>
    </submittedName>
</protein>
<dbReference type="RefSeq" id="WP_094967709.1">
    <property type="nucleotide sequence ID" value="NZ_NGJN01000002.1"/>
</dbReference>
<reference evidence="1 2" key="1">
    <citation type="submission" date="2017-05" db="EMBL/GenBank/DDBJ databases">
        <title>The draft genome sequence of Idiomarina salinarum WNB302.</title>
        <authorList>
            <person name="Sun Y."/>
            <person name="Chen B."/>
            <person name="Du Z."/>
        </authorList>
    </citation>
    <scope>NUCLEOTIDE SEQUENCE [LARGE SCALE GENOMIC DNA]</scope>
    <source>
        <strain evidence="1 2">WNB302</strain>
    </source>
</reference>
<organism evidence="1 2">
    <name type="scientific">Winogradskyella aurantia</name>
    <dbReference type="NCBI Taxonomy" id="1915063"/>
    <lineage>
        <taxon>Bacteria</taxon>
        <taxon>Pseudomonadati</taxon>
        <taxon>Bacteroidota</taxon>
        <taxon>Flavobacteriia</taxon>
        <taxon>Flavobacteriales</taxon>
        <taxon>Flavobacteriaceae</taxon>
        <taxon>Winogradskyella</taxon>
    </lineage>
</organism>
<name>A0A265UXU8_9FLAO</name>
<dbReference type="OrthoDB" id="7063387at2"/>
<gene>
    <name evidence="1" type="ORF">CA834_05755</name>
</gene>
<dbReference type="Proteomes" id="UP000216840">
    <property type="component" value="Unassembled WGS sequence"/>
</dbReference>
<dbReference type="EMBL" id="NGJN01000002">
    <property type="protein sequence ID" value="OZV70121.1"/>
    <property type="molecule type" value="Genomic_DNA"/>
</dbReference>
<proteinExistence type="predicted"/>
<evidence type="ECO:0000313" key="2">
    <source>
        <dbReference type="Proteomes" id="UP000216840"/>
    </source>
</evidence>
<keyword evidence="2" id="KW-1185">Reference proteome</keyword>
<evidence type="ECO:0000313" key="1">
    <source>
        <dbReference type="EMBL" id="OZV70121.1"/>
    </source>
</evidence>
<comment type="caution">
    <text evidence="1">The sequence shown here is derived from an EMBL/GenBank/DDBJ whole genome shotgun (WGS) entry which is preliminary data.</text>
</comment>